<reference evidence="2 3" key="1">
    <citation type="journal article" date="2025" name="Anaerobe">
        <title>Description of Anaerococcus kampingiae sp. nov., Anaerococcus groningensis sp. nov., Anaerococcus martiniensis sp. nov., and Anaerococcus cruorum sp. nov., isolated from human clinical specimens.</title>
        <authorList>
            <person name="Boiten K.E."/>
            <person name="Meijer J."/>
            <person name="van Wezel E.M."/>
            <person name="Veloo A.C.M."/>
        </authorList>
    </citation>
    <scope>NUCLEOTIDE SEQUENCE [LARGE SCALE GENOMIC DNA]</scope>
    <source>
        <strain evidence="2 3">ENR1039</strain>
    </source>
</reference>
<dbReference type="Proteomes" id="UP001638015">
    <property type="component" value="Unassembled WGS sequence"/>
</dbReference>
<keyword evidence="3" id="KW-1185">Reference proteome</keyword>
<name>A0ABW9MXY0_9FIRM</name>
<proteinExistence type="predicted"/>
<feature type="transmembrane region" description="Helical" evidence="1">
    <location>
        <begin position="53"/>
        <end position="74"/>
    </location>
</feature>
<evidence type="ECO:0000313" key="3">
    <source>
        <dbReference type="Proteomes" id="UP001638015"/>
    </source>
</evidence>
<keyword evidence="1" id="KW-1133">Transmembrane helix</keyword>
<sequence>MDKEYSVFKAKSIESLKIYKIIAGIITSLIFIISYAYPVFLDISSFDPNQGNFIVHIILSQIKILIAYVISILIHELGHLFFGLICSRKFESISILGLTFKKEDGKYKFTKYKSKNPGIGQVVTTNYGKYDNAKFILYNLGGLIFWFITLIILFSTNKGPYLRSITLGLTLIELVPMRYASGLGGNDIYNVLSLIFSPNIRSSFKVYEEMDPLYDDVSYSYEDLKEIEDCLLNSGYLFNEHSLYIYYARYFLKERKIPEAIHYLNLAKSMEADFPDGEKFYYLEDDIEKIENELALVEKVNY</sequence>
<organism evidence="2 3">
    <name type="scientific">Anaerococcus cruorum</name>
    <dbReference type="NCBI Taxonomy" id="3115617"/>
    <lineage>
        <taxon>Bacteria</taxon>
        <taxon>Bacillati</taxon>
        <taxon>Bacillota</taxon>
        <taxon>Tissierellia</taxon>
        <taxon>Tissierellales</taxon>
        <taxon>Peptoniphilaceae</taxon>
        <taxon>Anaerococcus</taxon>
    </lineage>
</organism>
<evidence type="ECO:0008006" key="4">
    <source>
        <dbReference type="Google" id="ProtNLM"/>
    </source>
</evidence>
<feature type="transmembrane region" description="Helical" evidence="1">
    <location>
        <begin position="135"/>
        <end position="155"/>
    </location>
</feature>
<keyword evidence="1" id="KW-0472">Membrane</keyword>
<keyword evidence="1" id="KW-0812">Transmembrane</keyword>
<evidence type="ECO:0000313" key="2">
    <source>
        <dbReference type="EMBL" id="MFO3716720.1"/>
    </source>
</evidence>
<gene>
    <name evidence="2" type="ORF">ACCQ40_08110</name>
</gene>
<protein>
    <recommendedName>
        <fullName evidence="4">Peptidase M50</fullName>
    </recommendedName>
</protein>
<accession>A0ABW9MXY0</accession>
<feature type="transmembrane region" description="Helical" evidence="1">
    <location>
        <begin position="21"/>
        <end position="41"/>
    </location>
</feature>
<evidence type="ECO:0000256" key="1">
    <source>
        <dbReference type="SAM" id="Phobius"/>
    </source>
</evidence>
<dbReference type="RefSeq" id="WP_410033332.1">
    <property type="nucleotide sequence ID" value="NZ_JBGMEH010000008.1"/>
</dbReference>
<dbReference type="EMBL" id="JBGMEH010000008">
    <property type="protein sequence ID" value="MFO3716720.1"/>
    <property type="molecule type" value="Genomic_DNA"/>
</dbReference>
<comment type="caution">
    <text evidence="2">The sequence shown here is derived from an EMBL/GenBank/DDBJ whole genome shotgun (WGS) entry which is preliminary data.</text>
</comment>